<proteinExistence type="predicted"/>
<organism evidence="2">
    <name type="scientific">Ixodes ricinus</name>
    <name type="common">Common tick</name>
    <name type="synonym">Acarus ricinus</name>
    <dbReference type="NCBI Taxonomy" id="34613"/>
    <lineage>
        <taxon>Eukaryota</taxon>
        <taxon>Metazoa</taxon>
        <taxon>Ecdysozoa</taxon>
        <taxon>Arthropoda</taxon>
        <taxon>Chelicerata</taxon>
        <taxon>Arachnida</taxon>
        <taxon>Acari</taxon>
        <taxon>Parasitiformes</taxon>
        <taxon>Ixodida</taxon>
        <taxon>Ixodoidea</taxon>
        <taxon>Ixodidae</taxon>
        <taxon>Ixodinae</taxon>
        <taxon>Ixodes</taxon>
    </lineage>
</organism>
<accession>A0A6B0UL57</accession>
<sequence length="115" mass="13475">MLVVVFFVWVETTFGGNREATTWPCIRYPVRLPNLTAFWRQIIPHSLKERVIGLPPWVKHVRSQEMQLVFYTKKKKKKRKCHICRRLCATLYETTTLCCGLVVTQFSCFALVGLL</sequence>
<reference evidence="2" key="1">
    <citation type="submission" date="2019-12" db="EMBL/GenBank/DDBJ databases">
        <title>An insight into the sialome of adult female Ixodes ricinus ticks feeding for 6 days.</title>
        <authorList>
            <person name="Perner J."/>
            <person name="Ribeiro J.M.C."/>
        </authorList>
    </citation>
    <scope>NUCLEOTIDE SEQUENCE</scope>
    <source>
        <strain evidence="2">Semi-engorged</strain>
        <tissue evidence="2">Salivary glands</tissue>
    </source>
</reference>
<keyword evidence="1" id="KW-0732">Signal</keyword>
<feature type="signal peptide" evidence="1">
    <location>
        <begin position="1"/>
        <end position="15"/>
    </location>
</feature>
<feature type="chain" id="PRO_5025434377" evidence="1">
    <location>
        <begin position="16"/>
        <end position="115"/>
    </location>
</feature>
<dbReference type="EMBL" id="GIFC01008377">
    <property type="protein sequence ID" value="MXU90460.1"/>
    <property type="molecule type" value="Transcribed_RNA"/>
</dbReference>
<evidence type="ECO:0000256" key="1">
    <source>
        <dbReference type="SAM" id="SignalP"/>
    </source>
</evidence>
<evidence type="ECO:0000313" key="2">
    <source>
        <dbReference type="EMBL" id="MXU90460.1"/>
    </source>
</evidence>
<name>A0A6B0UL57_IXORI</name>
<dbReference type="AlphaFoldDB" id="A0A6B0UL57"/>
<protein>
    <submittedName>
        <fullName evidence="2">Putative secreted protein</fullName>
    </submittedName>
</protein>